<dbReference type="GO" id="GO:0005789">
    <property type="term" value="C:endoplasmic reticulum membrane"/>
    <property type="evidence" value="ECO:0007669"/>
    <property type="project" value="UniProtKB-SubCell"/>
</dbReference>
<comment type="caution">
    <text evidence="10">The sequence shown here is derived from an EMBL/GenBank/DDBJ whole genome shotgun (WGS) entry which is preliminary data.</text>
</comment>
<evidence type="ECO:0000313" key="10">
    <source>
        <dbReference type="EMBL" id="RUS69138.1"/>
    </source>
</evidence>
<evidence type="ECO:0000256" key="6">
    <source>
        <dbReference type="ARBA" id="ARBA00022989"/>
    </source>
</evidence>
<evidence type="ECO:0000256" key="2">
    <source>
        <dbReference type="ARBA" id="ARBA00009950"/>
    </source>
</evidence>
<dbReference type="PANTHER" id="PTHR13505">
    <property type="entry name" value="TRANSMEMBRANE PROTEIN 208"/>
    <property type="match status" value="1"/>
</dbReference>
<keyword evidence="4 9" id="KW-0812">Transmembrane</keyword>
<dbReference type="PANTHER" id="PTHR13505:SF7">
    <property type="entry name" value="TRANSMEMBRANE PROTEIN 208"/>
    <property type="match status" value="1"/>
</dbReference>
<dbReference type="Pfam" id="PF05620">
    <property type="entry name" value="TMEM208_SND2"/>
    <property type="match status" value="1"/>
</dbReference>
<evidence type="ECO:0000256" key="4">
    <source>
        <dbReference type="ARBA" id="ARBA00022692"/>
    </source>
</evidence>
<evidence type="ECO:0000256" key="5">
    <source>
        <dbReference type="ARBA" id="ARBA00022824"/>
    </source>
</evidence>
<proteinExistence type="inferred from homology"/>
<accession>A0A433SJB0</accession>
<dbReference type="GO" id="GO:0006624">
    <property type="term" value="P:vacuolar protein processing"/>
    <property type="evidence" value="ECO:0007669"/>
    <property type="project" value="TreeGrafter"/>
</dbReference>
<keyword evidence="6 9" id="KW-1133">Transmembrane helix</keyword>
<dbReference type="GO" id="GO:0005773">
    <property type="term" value="C:vacuole"/>
    <property type="evidence" value="ECO:0007669"/>
    <property type="project" value="GOC"/>
</dbReference>
<feature type="non-terminal residue" evidence="10">
    <location>
        <position position="1"/>
    </location>
</feature>
<dbReference type="AlphaFoldDB" id="A0A433SJB0"/>
<reference evidence="10 11" key="1">
    <citation type="submission" date="2019-01" db="EMBL/GenBank/DDBJ databases">
        <title>A draft genome assembly of the solar-powered sea slug Elysia chlorotica.</title>
        <authorList>
            <person name="Cai H."/>
            <person name="Li Q."/>
            <person name="Fang X."/>
            <person name="Li J."/>
            <person name="Curtis N.E."/>
            <person name="Altenburger A."/>
            <person name="Shibata T."/>
            <person name="Feng M."/>
            <person name="Maeda T."/>
            <person name="Schwartz J.A."/>
            <person name="Shigenobu S."/>
            <person name="Lundholm N."/>
            <person name="Nishiyama T."/>
            <person name="Yang H."/>
            <person name="Hasebe M."/>
            <person name="Li S."/>
            <person name="Pierce S.K."/>
            <person name="Wang J."/>
        </authorList>
    </citation>
    <scope>NUCLEOTIDE SEQUENCE [LARGE SCALE GENOMIC DNA]</scope>
    <source>
        <strain evidence="10">EC2010</strain>
        <tissue evidence="10">Whole organism of an adult</tissue>
    </source>
</reference>
<organism evidence="10 11">
    <name type="scientific">Elysia chlorotica</name>
    <name type="common">Eastern emerald elysia</name>
    <name type="synonym">Sea slug</name>
    <dbReference type="NCBI Taxonomy" id="188477"/>
    <lineage>
        <taxon>Eukaryota</taxon>
        <taxon>Metazoa</taxon>
        <taxon>Spiralia</taxon>
        <taxon>Lophotrochozoa</taxon>
        <taxon>Mollusca</taxon>
        <taxon>Gastropoda</taxon>
        <taxon>Heterobranchia</taxon>
        <taxon>Euthyneura</taxon>
        <taxon>Panpulmonata</taxon>
        <taxon>Sacoglossa</taxon>
        <taxon>Placobranchoidea</taxon>
        <taxon>Plakobranchidae</taxon>
        <taxon>Elysia</taxon>
    </lineage>
</organism>
<feature type="transmembrane region" description="Helical" evidence="9">
    <location>
        <begin position="93"/>
        <end position="110"/>
    </location>
</feature>
<feature type="transmembrane region" description="Helical" evidence="9">
    <location>
        <begin position="164"/>
        <end position="184"/>
    </location>
</feature>
<evidence type="ECO:0000313" key="11">
    <source>
        <dbReference type="Proteomes" id="UP000271974"/>
    </source>
</evidence>
<feature type="region of interest" description="Disordered" evidence="8">
    <location>
        <begin position="194"/>
        <end position="217"/>
    </location>
</feature>
<gene>
    <name evidence="10" type="ORF">EGW08_023099</name>
</gene>
<dbReference type="InterPro" id="IPR008506">
    <property type="entry name" value="SND2/TMEM208"/>
</dbReference>
<keyword evidence="5" id="KW-0256">Endoplasmic reticulum</keyword>
<comment type="similarity">
    <text evidence="2">Belongs to the TMEM208 family.</text>
</comment>
<dbReference type="EMBL" id="RQTK01001815">
    <property type="protein sequence ID" value="RUS69138.1"/>
    <property type="molecule type" value="Genomic_DNA"/>
</dbReference>
<name>A0A433SJB0_ELYCH</name>
<protein>
    <recommendedName>
        <fullName evidence="3">Transmembrane protein 208</fullName>
    </recommendedName>
</protein>
<keyword evidence="11" id="KW-1185">Reference proteome</keyword>
<comment type="subcellular location">
    <subcellularLocation>
        <location evidence="1">Endoplasmic reticulum membrane</location>
        <topology evidence="1">Multi-pass membrane protein</topology>
    </subcellularLocation>
</comment>
<dbReference type="Proteomes" id="UP000271974">
    <property type="component" value="Unassembled WGS sequence"/>
</dbReference>
<evidence type="ECO:0000256" key="9">
    <source>
        <dbReference type="SAM" id="Phobius"/>
    </source>
</evidence>
<dbReference type="OrthoDB" id="10012212at2759"/>
<evidence type="ECO:0000256" key="7">
    <source>
        <dbReference type="ARBA" id="ARBA00023136"/>
    </source>
</evidence>
<evidence type="ECO:0000256" key="3">
    <source>
        <dbReference type="ARBA" id="ARBA00015033"/>
    </source>
</evidence>
<keyword evidence="7 9" id="KW-0472">Membrane</keyword>
<feature type="transmembrane region" description="Helical" evidence="9">
    <location>
        <begin position="67"/>
        <end position="87"/>
    </location>
</feature>
<evidence type="ECO:0000256" key="1">
    <source>
        <dbReference type="ARBA" id="ARBA00004477"/>
    </source>
</evidence>
<feature type="compositionally biased region" description="Basic residues" evidence="8">
    <location>
        <begin position="203"/>
        <end position="217"/>
    </location>
</feature>
<dbReference type="STRING" id="188477.A0A433SJB0"/>
<sequence>RSLPLSQSRQPVSLHGITSGYFWKSFFFYYRAIFVKHPTGESRSMAPKGKQATKGKKQIAEENKTTLNFYFYIISGVNAVFYAIWYLLFWESYSTGAIVMSAVSAVIYFASMQFMQSMGRARYHDGQLVDAGVDLNMESGMAEHLKDLILLTAITQSCSLISNYFWLLLLLAPGRALYMLWVNILGPWFMSPSPEEEVDEKKQRKMERKMKRQQVIR</sequence>
<evidence type="ECO:0000256" key="8">
    <source>
        <dbReference type="SAM" id="MobiDB-lite"/>
    </source>
</evidence>